<gene>
    <name evidence="2" type="ORF">GGE15_001470</name>
</gene>
<dbReference type="RefSeq" id="WP_184498774.1">
    <property type="nucleotide sequence ID" value="NZ_JACIHI010000002.1"/>
</dbReference>
<feature type="domain" description="Metallo-beta-lactamase" evidence="1">
    <location>
        <begin position="37"/>
        <end position="224"/>
    </location>
</feature>
<dbReference type="Proteomes" id="UP000533724">
    <property type="component" value="Unassembled WGS sequence"/>
</dbReference>
<dbReference type="AlphaFoldDB" id="A0A7W6UHM4"/>
<dbReference type="EMBL" id="JACIHI010000002">
    <property type="protein sequence ID" value="MBB4438221.1"/>
    <property type="molecule type" value="Genomic_DNA"/>
</dbReference>
<keyword evidence="2" id="KW-0378">Hydrolase</keyword>
<accession>A0A7W6UHM4</accession>
<evidence type="ECO:0000313" key="2">
    <source>
        <dbReference type="EMBL" id="MBB4438221.1"/>
    </source>
</evidence>
<proteinExistence type="predicted"/>
<protein>
    <submittedName>
        <fullName evidence="2">Glyoxylase-like metal-dependent hydrolase (Beta-lactamase superfamily II)</fullName>
    </submittedName>
</protein>
<reference evidence="2 3" key="1">
    <citation type="submission" date="2020-08" db="EMBL/GenBank/DDBJ databases">
        <title>Genomic Encyclopedia of Type Strains, Phase IV (KMG-V): Genome sequencing to study the core and pangenomes of soil and plant-associated prokaryotes.</title>
        <authorList>
            <person name="Whitman W."/>
        </authorList>
    </citation>
    <scope>NUCLEOTIDE SEQUENCE [LARGE SCALE GENOMIC DNA]</scope>
    <source>
        <strain evidence="2 3">SEMIA 414</strain>
    </source>
</reference>
<evidence type="ECO:0000313" key="3">
    <source>
        <dbReference type="Proteomes" id="UP000533724"/>
    </source>
</evidence>
<dbReference type="InterPro" id="IPR050855">
    <property type="entry name" value="NDM-1-like"/>
</dbReference>
<name>A0A7W6UHM4_9HYPH</name>
<evidence type="ECO:0000259" key="1">
    <source>
        <dbReference type="SMART" id="SM00849"/>
    </source>
</evidence>
<dbReference type="SMART" id="SM00849">
    <property type="entry name" value="Lactamase_B"/>
    <property type="match status" value="1"/>
</dbReference>
<dbReference type="SUPFAM" id="SSF56281">
    <property type="entry name" value="Metallo-hydrolase/oxidoreductase"/>
    <property type="match status" value="1"/>
</dbReference>
<dbReference type="Pfam" id="PF00753">
    <property type="entry name" value="Lactamase_B"/>
    <property type="match status" value="1"/>
</dbReference>
<sequence>MAKNNSSLPLKWDVFIRRRESATQGVPSGRDDLKWVSNAVTLIYGDSDAVLVDTLLSDQQNSELGDWIEARQKTLRWIYITHAHPDHFFGLALLLERFPTARAIALPQVVALMHKIITPEFVAENWEKRFPGQIPERLVAAEEFGSNGFELEGVKLVPIHVGHTDTDHTTSLFVPSIGLVVAGDAAYNDTHPYLGESDHAGRLEWIAAIDKIAALQPRHVVVGHGPLDPDHAAAHLVATRKYIEAFDRLDSQTATAQELYDHMIELYPDRINPGSLWGAAHAAKAFLARNPA</sequence>
<dbReference type="PANTHER" id="PTHR42951:SF14">
    <property type="entry name" value="METALLO-BETA-LACTAMASE SUPERFAMILY PROTEIN"/>
    <property type="match status" value="1"/>
</dbReference>
<dbReference type="Gene3D" id="3.60.15.10">
    <property type="entry name" value="Ribonuclease Z/Hydroxyacylglutathione hydrolase-like"/>
    <property type="match status" value="1"/>
</dbReference>
<dbReference type="InterPro" id="IPR001279">
    <property type="entry name" value="Metallo-B-lactamas"/>
</dbReference>
<dbReference type="InterPro" id="IPR036866">
    <property type="entry name" value="RibonucZ/Hydroxyglut_hydro"/>
</dbReference>
<dbReference type="GO" id="GO:0016787">
    <property type="term" value="F:hydrolase activity"/>
    <property type="evidence" value="ECO:0007669"/>
    <property type="project" value="UniProtKB-KW"/>
</dbReference>
<comment type="caution">
    <text evidence="2">The sequence shown here is derived from an EMBL/GenBank/DDBJ whole genome shotgun (WGS) entry which is preliminary data.</text>
</comment>
<dbReference type="PANTHER" id="PTHR42951">
    <property type="entry name" value="METALLO-BETA-LACTAMASE DOMAIN-CONTAINING"/>
    <property type="match status" value="1"/>
</dbReference>
<dbReference type="CDD" id="cd07739">
    <property type="entry name" value="metallo-hydrolase-like_MBL-fold"/>
    <property type="match status" value="1"/>
</dbReference>
<organism evidence="2 3">
    <name type="scientific">Rhizobium esperanzae</name>
    <dbReference type="NCBI Taxonomy" id="1967781"/>
    <lineage>
        <taxon>Bacteria</taxon>
        <taxon>Pseudomonadati</taxon>
        <taxon>Pseudomonadota</taxon>
        <taxon>Alphaproteobacteria</taxon>
        <taxon>Hyphomicrobiales</taxon>
        <taxon>Rhizobiaceae</taxon>
        <taxon>Rhizobium/Agrobacterium group</taxon>
        <taxon>Rhizobium</taxon>
    </lineage>
</organism>